<dbReference type="Proteomes" id="UP000813463">
    <property type="component" value="Chromosome 3"/>
</dbReference>
<evidence type="ECO:0000313" key="2">
    <source>
        <dbReference type="Proteomes" id="UP000813463"/>
    </source>
</evidence>
<protein>
    <submittedName>
        <fullName evidence="3">Uncharacterized protein</fullName>
    </submittedName>
</protein>
<keyword evidence="2" id="KW-1185">Reference proteome</keyword>
<evidence type="ECO:0000256" key="1">
    <source>
        <dbReference type="SAM" id="SignalP"/>
    </source>
</evidence>
<evidence type="ECO:0000313" key="3">
    <source>
        <dbReference type="RefSeq" id="XP_056696944.1"/>
    </source>
</evidence>
<proteinExistence type="predicted"/>
<accession>A0ABM3RMV4</accession>
<feature type="chain" id="PRO_5045829101" evidence="1">
    <location>
        <begin position="24"/>
        <end position="133"/>
    </location>
</feature>
<sequence length="133" mass="14327">MACKRATPVVWMLVAAAVAMVVAQNGRMCSAFDMDEAKETMMAKAGEAKETASTWTSWAYTKLSGSNKISVNPEDMRLKQPPNDDDDATPFVSGKVHAVSHAVKDNTDEFYAAAKRDVGAAYDSMASKSVREG</sequence>
<reference evidence="2" key="1">
    <citation type="journal article" date="2021" name="Nat. Commun.">
        <title>Genomic analyses provide insights into spinach domestication and the genetic basis of agronomic traits.</title>
        <authorList>
            <person name="Cai X."/>
            <person name="Sun X."/>
            <person name="Xu C."/>
            <person name="Sun H."/>
            <person name="Wang X."/>
            <person name="Ge C."/>
            <person name="Zhang Z."/>
            <person name="Wang Q."/>
            <person name="Fei Z."/>
            <person name="Jiao C."/>
            <person name="Wang Q."/>
        </authorList>
    </citation>
    <scope>NUCLEOTIDE SEQUENCE [LARGE SCALE GENOMIC DNA]</scope>
    <source>
        <strain evidence="2">cv. Varoflay</strain>
    </source>
</reference>
<reference evidence="3" key="2">
    <citation type="submission" date="2025-08" db="UniProtKB">
        <authorList>
            <consortium name="RefSeq"/>
        </authorList>
    </citation>
    <scope>IDENTIFICATION</scope>
    <source>
        <tissue evidence="3">Leaf</tissue>
    </source>
</reference>
<dbReference type="GeneID" id="130470579"/>
<name>A0ABM3RMV4_SPIOL</name>
<keyword evidence="1" id="KW-0732">Signal</keyword>
<dbReference type="RefSeq" id="XP_056696944.1">
    <property type="nucleotide sequence ID" value="XM_056840966.1"/>
</dbReference>
<feature type="signal peptide" evidence="1">
    <location>
        <begin position="1"/>
        <end position="23"/>
    </location>
</feature>
<organism evidence="2 3">
    <name type="scientific">Spinacia oleracea</name>
    <name type="common">Spinach</name>
    <dbReference type="NCBI Taxonomy" id="3562"/>
    <lineage>
        <taxon>Eukaryota</taxon>
        <taxon>Viridiplantae</taxon>
        <taxon>Streptophyta</taxon>
        <taxon>Embryophyta</taxon>
        <taxon>Tracheophyta</taxon>
        <taxon>Spermatophyta</taxon>
        <taxon>Magnoliopsida</taxon>
        <taxon>eudicotyledons</taxon>
        <taxon>Gunneridae</taxon>
        <taxon>Pentapetalae</taxon>
        <taxon>Caryophyllales</taxon>
        <taxon>Chenopodiaceae</taxon>
        <taxon>Chenopodioideae</taxon>
        <taxon>Anserineae</taxon>
        <taxon>Spinacia</taxon>
    </lineage>
</organism>
<gene>
    <name evidence="3" type="primary">LOC130470579</name>
</gene>